<organism evidence="2">
    <name type="scientific">freshwater metagenome</name>
    <dbReference type="NCBI Taxonomy" id="449393"/>
    <lineage>
        <taxon>unclassified sequences</taxon>
        <taxon>metagenomes</taxon>
        <taxon>ecological metagenomes</taxon>
    </lineage>
</organism>
<sequence length="352" mass="38625">MKPEQVAEAVPTIALQTWITANVASAQGPVTVSHLSGGSSNLTFRIRDDANDWVLRRPPAGAFLATANDMGREYRVQTGLRDTDVPVPQTIAMCEDESVIGVPFYLMDFVDGIVYSDTDQVAQLNHAQALGATDQLIDVLARLHAVDFEAAGLGQLGKPAGFLERQVNRWCTQWEKSKQRELPDIDEVAKRLKRSIPANTDVSIVHGDYSFNNTMWSRSDPTRMVAVLDWEMSTLGDPLTDLGMVSVYWGDAGEIMWRNRSPQPHRLNPGFPAGDHLLARYEASSGRSISNIDVYRVLAVFKLSIITEGALARIKATRPDEDTTRTENTIAELAALALTLASNSSVTTLRGS</sequence>
<dbReference type="SUPFAM" id="SSF56112">
    <property type="entry name" value="Protein kinase-like (PK-like)"/>
    <property type="match status" value="1"/>
</dbReference>
<name>A0A6J6FKR7_9ZZZZ</name>
<dbReference type="PANTHER" id="PTHR47829:SF1">
    <property type="entry name" value="HAD FAMILY PHOSPHATASE"/>
    <property type="match status" value="1"/>
</dbReference>
<evidence type="ECO:0000313" key="2">
    <source>
        <dbReference type="EMBL" id="CAB4587563.1"/>
    </source>
</evidence>
<dbReference type="InterPro" id="IPR041726">
    <property type="entry name" value="ACAD10_11_N"/>
</dbReference>
<dbReference type="PANTHER" id="PTHR47829">
    <property type="entry name" value="HYDROLASE, PUTATIVE (AFU_ORTHOLOGUE AFUA_1G12880)-RELATED"/>
    <property type="match status" value="1"/>
</dbReference>
<dbReference type="Gene3D" id="3.30.200.20">
    <property type="entry name" value="Phosphorylase Kinase, domain 1"/>
    <property type="match status" value="1"/>
</dbReference>
<dbReference type="AlphaFoldDB" id="A0A6J6FKR7"/>
<evidence type="ECO:0000259" key="1">
    <source>
        <dbReference type="Pfam" id="PF01636"/>
    </source>
</evidence>
<dbReference type="InterPro" id="IPR011009">
    <property type="entry name" value="Kinase-like_dom_sf"/>
</dbReference>
<feature type="domain" description="Aminoglycoside phosphotransferase" evidence="1">
    <location>
        <begin position="32"/>
        <end position="259"/>
    </location>
</feature>
<reference evidence="2" key="1">
    <citation type="submission" date="2020-05" db="EMBL/GenBank/DDBJ databases">
        <authorList>
            <person name="Chiriac C."/>
            <person name="Salcher M."/>
            <person name="Ghai R."/>
            <person name="Kavagutti S V."/>
        </authorList>
    </citation>
    <scope>NUCLEOTIDE SEQUENCE</scope>
</reference>
<protein>
    <submittedName>
        <fullName evidence="2">Unannotated protein</fullName>
    </submittedName>
</protein>
<dbReference type="Gene3D" id="3.90.1200.10">
    <property type="match status" value="1"/>
</dbReference>
<dbReference type="Pfam" id="PF01636">
    <property type="entry name" value="APH"/>
    <property type="match status" value="1"/>
</dbReference>
<gene>
    <name evidence="2" type="ORF">UFOPK1762_01117</name>
</gene>
<dbReference type="EMBL" id="CAEZTY010000039">
    <property type="protein sequence ID" value="CAB4587563.1"/>
    <property type="molecule type" value="Genomic_DNA"/>
</dbReference>
<proteinExistence type="predicted"/>
<accession>A0A6J6FKR7</accession>
<dbReference type="InterPro" id="IPR052898">
    <property type="entry name" value="ACAD10-like"/>
</dbReference>
<dbReference type="InterPro" id="IPR002575">
    <property type="entry name" value="Aminoglycoside_PTrfase"/>
</dbReference>
<dbReference type="CDD" id="cd05154">
    <property type="entry name" value="ACAD10_11_N-like"/>
    <property type="match status" value="1"/>
</dbReference>